<dbReference type="AlphaFoldDB" id="A0A8K0IU58"/>
<reference evidence="1" key="1">
    <citation type="journal article" date="2017" name="Gigascience">
        <title>The genome draft of coconut (Cocos nucifera).</title>
        <authorList>
            <person name="Xiao Y."/>
            <person name="Xu P."/>
            <person name="Fan H."/>
            <person name="Baudouin L."/>
            <person name="Xia W."/>
            <person name="Bocs S."/>
            <person name="Xu J."/>
            <person name="Li Q."/>
            <person name="Guo A."/>
            <person name="Zhou L."/>
            <person name="Li J."/>
            <person name="Wu Y."/>
            <person name="Ma Z."/>
            <person name="Armero A."/>
            <person name="Issali A.E."/>
            <person name="Liu N."/>
            <person name="Peng M."/>
            <person name="Yang Y."/>
        </authorList>
    </citation>
    <scope>NUCLEOTIDE SEQUENCE</scope>
    <source>
        <tissue evidence="1">Spear leaf of Hainan Tall coconut</tissue>
    </source>
</reference>
<name>A0A8K0IU58_COCNU</name>
<dbReference type="GO" id="GO:0016874">
    <property type="term" value="F:ligase activity"/>
    <property type="evidence" value="ECO:0007669"/>
    <property type="project" value="UniProtKB-KW"/>
</dbReference>
<proteinExistence type="predicted"/>
<accession>A0A8K0IU58</accession>
<reference evidence="1" key="2">
    <citation type="submission" date="2019-07" db="EMBL/GenBank/DDBJ databases">
        <authorList>
            <person name="Yang Y."/>
            <person name="Bocs S."/>
            <person name="Baudouin L."/>
        </authorList>
    </citation>
    <scope>NUCLEOTIDE SEQUENCE</scope>
    <source>
        <tissue evidence="1">Spear leaf of Hainan Tall coconut</tissue>
    </source>
</reference>
<evidence type="ECO:0000313" key="1">
    <source>
        <dbReference type="EMBL" id="KAG1367739.1"/>
    </source>
</evidence>
<organism evidence="1 2">
    <name type="scientific">Cocos nucifera</name>
    <name type="common">Coconut palm</name>
    <dbReference type="NCBI Taxonomy" id="13894"/>
    <lineage>
        <taxon>Eukaryota</taxon>
        <taxon>Viridiplantae</taxon>
        <taxon>Streptophyta</taxon>
        <taxon>Embryophyta</taxon>
        <taxon>Tracheophyta</taxon>
        <taxon>Spermatophyta</taxon>
        <taxon>Magnoliopsida</taxon>
        <taxon>Liliopsida</taxon>
        <taxon>Arecaceae</taxon>
        <taxon>Arecoideae</taxon>
        <taxon>Cocoseae</taxon>
        <taxon>Attaleinae</taxon>
        <taxon>Cocos</taxon>
    </lineage>
</organism>
<keyword evidence="2" id="KW-1185">Reference proteome</keyword>
<dbReference type="EMBL" id="CM017885">
    <property type="protein sequence ID" value="KAG1367739.1"/>
    <property type="molecule type" value="Genomic_DNA"/>
</dbReference>
<gene>
    <name evidence="1" type="ORF">COCNU_14G002070</name>
</gene>
<keyword evidence="1" id="KW-0436">Ligase</keyword>
<dbReference type="OrthoDB" id="10263264at2759"/>
<comment type="caution">
    <text evidence="1">The sequence shown here is derived from an EMBL/GenBank/DDBJ whole genome shotgun (WGS) entry which is preliminary data.</text>
</comment>
<sequence>MEPVTTTPSAAATAPHRGGVSAAAANSFLQLAVEHLGLVLRSGVRSEDFFQFCFFVARGIDCALTNNFIPAVAHLLPSLVKEVYQHRNNSSLQSAIMVLMISVKNACKHGWFQIADADELLSMTNEIYGSYCTSLTEEASSALDTISKVMSRKLIFGLYEQAVRTSTFISWIYGNFL</sequence>
<dbReference type="Proteomes" id="UP000797356">
    <property type="component" value="Chromosome 14"/>
</dbReference>
<evidence type="ECO:0000313" key="2">
    <source>
        <dbReference type="Proteomes" id="UP000797356"/>
    </source>
</evidence>
<protein>
    <submittedName>
        <fullName evidence="1">Putative E4 SUMO-protein ligase PIAL2</fullName>
    </submittedName>
</protein>